<protein>
    <recommendedName>
        <fullName evidence="9">DUF1772-domain-containing protein</fullName>
    </recommendedName>
</protein>
<comment type="similarity">
    <text evidence="5">Belongs to the anthrone oxygenase family.</text>
</comment>
<evidence type="ECO:0000313" key="7">
    <source>
        <dbReference type="EMBL" id="KAK4143313.1"/>
    </source>
</evidence>
<dbReference type="AlphaFoldDB" id="A0AAN6V1U8"/>
<proteinExistence type="inferred from homology"/>
<dbReference type="GO" id="GO:0016020">
    <property type="term" value="C:membrane"/>
    <property type="evidence" value="ECO:0007669"/>
    <property type="project" value="UniProtKB-SubCell"/>
</dbReference>
<reference evidence="7" key="1">
    <citation type="journal article" date="2023" name="Mol. Phylogenet. Evol.">
        <title>Genome-scale phylogeny and comparative genomics of the fungal order Sordariales.</title>
        <authorList>
            <person name="Hensen N."/>
            <person name="Bonometti L."/>
            <person name="Westerberg I."/>
            <person name="Brannstrom I.O."/>
            <person name="Guillou S."/>
            <person name="Cros-Aarteil S."/>
            <person name="Calhoun S."/>
            <person name="Haridas S."/>
            <person name="Kuo A."/>
            <person name="Mondo S."/>
            <person name="Pangilinan J."/>
            <person name="Riley R."/>
            <person name="LaButti K."/>
            <person name="Andreopoulos B."/>
            <person name="Lipzen A."/>
            <person name="Chen C."/>
            <person name="Yan M."/>
            <person name="Daum C."/>
            <person name="Ng V."/>
            <person name="Clum A."/>
            <person name="Steindorff A."/>
            <person name="Ohm R.A."/>
            <person name="Martin F."/>
            <person name="Silar P."/>
            <person name="Natvig D.O."/>
            <person name="Lalanne C."/>
            <person name="Gautier V."/>
            <person name="Ament-Velasquez S.L."/>
            <person name="Kruys A."/>
            <person name="Hutchinson M.I."/>
            <person name="Powell A.J."/>
            <person name="Barry K."/>
            <person name="Miller A.N."/>
            <person name="Grigoriev I.V."/>
            <person name="Debuchy R."/>
            <person name="Gladieux P."/>
            <person name="Hiltunen Thoren M."/>
            <person name="Johannesson H."/>
        </authorList>
    </citation>
    <scope>NUCLEOTIDE SEQUENCE</scope>
    <source>
        <strain evidence="7">CBS 141.50</strain>
    </source>
</reference>
<evidence type="ECO:0000256" key="5">
    <source>
        <dbReference type="ARBA" id="ARBA00034313"/>
    </source>
</evidence>
<dbReference type="Pfam" id="PF08592">
    <property type="entry name" value="Anthrone_oxy"/>
    <property type="match status" value="1"/>
</dbReference>
<keyword evidence="4 6" id="KW-0472">Membrane</keyword>
<accession>A0AAN6V1U8</accession>
<dbReference type="RefSeq" id="XP_062636684.1">
    <property type="nucleotide sequence ID" value="XM_062777348.1"/>
</dbReference>
<evidence type="ECO:0000256" key="4">
    <source>
        <dbReference type="ARBA" id="ARBA00023136"/>
    </source>
</evidence>
<evidence type="ECO:0000256" key="3">
    <source>
        <dbReference type="ARBA" id="ARBA00022989"/>
    </source>
</evidence>
<feature type="transmembrane region" description="Helical" evidence="6">
    <location>
        <begin position="198"/>
        <end position="217"/>
    </location>
</feature>
<name>A0AAN6V1U8_9PEZI</name>
<dbReference type="GeneID" id="87813961"/>
<keyword evidence="2 6" id="KW-0812">Transmembrane</keyword>
<reference evidence="7" key="2">
    <citation type="submission" date="2023-05" db="EMBL/GenBank/DDBJ databases">
        <authorList>
            <consortium name="Lawrence Berkeley National Laboratory"/>
            <person name="Steindorff A."/>
            <person name="Hensen N."/>
            <person name="Bonometti L."/>
            <person name="Westerberg I."/>
            <person name="Brannstrom I.O."/>
            <person name="Guillou S."/>
            <person name="Cros-Aarteil S."/>
            <person name="Calhoun S."/>
            <person name="Haridas S."/>
            <person name="Kuo A."/>
            <person name="Mondo S."/>
            <person name="Pangilinan J."/>
            <person name="Riley R."/>
            <person name="Labutti K."/>
            <person name="Andreopoulos B."/>
            <person name="Lipzen A."/>
            <person name="Chen C."/>
            <person name="Yanf M."/>
            <person name="Daum C."/>
            <person name="Ng V."/>
            <person name="Clum A."/>
            <person name="Ohm R."/>
            <person name="Martin F."/>
            <person name="Silar P."/>
            <person name="Natvig D."/>
            <person name="Lalanne C."/>
            <person name="Gautier V."/>
            <person name="Ament-Velasquez S.L."/>
            <person name="Kruys A."/>
            <person name="Hutchinson M.I."/>
            <person name="Powell A.J."/>
            <person name="Barry K."/>
            <person name="Miller A.N."/>
            <person name="Grigoriev I.V."/>
            <person name="Debuchy R."/>
            <person name="Gladieux P."/>
            <person name="Thoren M.H."/>
            <person name="Johannesson H."/>
        </authorList>
    </citation>
    <scope>NUCLEOTIDE SEQUENCE</scope>
    <source>
        <strain evidence="7">CBS 141.50</strain>
    </source>
</reference>
<evidence type="ECO:0000256" key="1">
    <source>
        <dbReference type="ARBA" id="ARBA00004141"/>
    </source>
</evidence>
<dbReference type="PANTHER" id="PTHR35042">
    <property type="entry name" value="ANTHRONE OXYGENASE ENCC"/>
    <property type="match status" value="1"/>
</dbReference>
<organism evidence="7 8">
    <name type="scientific">Dichotomopilus funicola</name>
    <dbReference type="NCBI Taxonomy" id="1934379"/>
    <lineage>
        <taxon>Eukaryota</taxon>
        <taxon>Fungi</taxon>
        <taxon>Dikarya</taxon>
        <taxon>Ascomycota</taxon>
        <taxon>Pezizomycotina</taxon>
        <taxon>Sordariomycetes</taxon>
        <taxon>Sordariomycetidae</taxon>
        <taxon>Sordariales</taxon>
        <taxon>Chaetomiaceae</taxon>
        <taxon>Dichotomopilus</taxon>
    </lineage>
</organism>
<evidence type="ECO:0000313" key="8">
    <source>
        <dbReference type="Proteomes" id="UP001302676"/>
    </source>
</evidence>
<keyword evidence="3 6" id="KW-1133">Transmembrane helix</keyword>
<dbReference type="EMBL" id="MU853587">
    <property type="protein sequence ID" value="KAK4143313.1"/>
    <property type="molecule type" value="Genomic_DNA"/>
</dbReference>
<evidence type="ECO:0000256" key="6">
    <source>
        <dbReference type="SAM" id="Phobius"/>
    </source>
</evidence>
<evidence type="ECO:0000256" key="2">
    <source>
        <dbReference type="ARBA" id="ARBA00022692"/>
    </source>
</evidence>
<comment type="caution">
    <text evidence="7">The sequence shown here is derived from an EMBL/GenBank/DDBJ whole genome shotgun (WGS) entry which is preliminary data.</text>
</comment>
<keyword evidence="8" id="KW-1185">Reference proteome</keyword>
<sequence>MTISEVLTTIAQWAGIAMPTIYAGITFQYSLTMSLLSSTASSPNSPLLARQWLALYQQGPRWVPPLVQTGLLANLYLAFFVSPNTPQSSAVVETTWLEVLGVSAATVVRVLYLAAGVLTISILPFTLLHLEPGINGACKWKVAALLGDATAAKHQPFTPELSGVGRGVRRHTASEASKRWAESRDMVELVEEWARRNHLRWVVGVVAGAVSFAGLVLRG</sequence>
<dbReference type="InterPro" id="IPR013901">
    <property type="entry name" value="Anthrone_oxy"/>
</dbReference>
<comment type="subcellular location">
    <subcellularLocation>
        <location evidence="1">Membrane</location>
        <topology evidence="1">Multi-pass membrane protein</topology>
    </subcellularLocation>
</comment>
<dbReference type="Proteomes" id="UP001302676">
    <property type="component" value="Unassembled WGS sequence"/>
</dbReference>
<evidence type="ECO:0008006" key="9">
    <source>
        <dbReference type="Google" id="ProtNLM"/>
    </source>
</evidence>
<dbReference type="PANTHER" id="PTHR35042:SF1">
    <property type="entry name" value="DUF1772-DOMAIN-CONTAINING PROTEIN"/>
    <property type="match status" value="1"/>
</dbReference>
<feature type="transmembrane region" description="Helical" evidence="6">
    <location>
        <begin position="110"/>
        <end position="130"/>
    </location>
</feature>
<gene>
    <name evidence="7" type="ORF">C8A04DRAFT_12462</name>
</gene>